<dbReference type="STRING" id="480418.GCA_000975265_03362"/>
<evidence type="ECO:0000256" key="3">
    <source>
        <dbReference type="ARBA" id="ARBA00001907"/>
    </source>
</evidence>
<evidence type="ECO:0000256" key="2">
    <source>
        <dbReference type="ARBA" id="ARBA00000625"/>
    </source>
</evidence>
<dbReference type="OrthoDB" id="3318646at2"/>
<dbReference type="Gene3D" id="3.30.559.30">
    <property type="entry name" value="Nonribosomal peptide synthetase, condensation domain"/>
    <property type="match status" value="1"/>
</dbReference>
<dbReference type="InterPro" id="IPR023213">
    <property type="entry name" value="CAT-like_dom_sf"/>
</dbReference>
<evidence type="ECO:0000256" key="6">
    <source>
        <dbReference type="ARBA" id="ARBA00013449"/>
    </source>
</evidence>
<evidence type="ECO:0000256" key="4">
    <source>
        <dbReference type="ARBA" id="ARBA00006558"/>
    </source>
</evidence>
<accession>A0A0F4EP77</accession>
<dbReference type="EMBL" id="JRPY01000100">
    <property type="protein sequence ID" value="KJX74683.1"/>
    <property type="molecule type" value="Genomic_DNA"/>
</dbReference>
<protein>
    <recommendedName>
        <fullName evidence="6">Phthiocerol/phthiodiolone dimycocerosyl transferase</fullName>
        <ecNumber evidence="5">2.3.1.282</ecNumber>
    </recommendedName>
    <alternativeName>
        <fullName evidence="12">Acyltransferase PapA5</fullName>
    </alternativeName>
    <alternativeName>
        <fullName evidence="10">Phthiocerol/phthiodiolone O-acyltransferase</fullName>
    </alternativeName>
    <alternativeName>
        <fullName evidence="11">Polyketide synthase-associated protein A5</fullName>
    </alternativeName>
</protein>
<evidence type="ECO:0000313" key="15">
    <source>
        <dbReference type="Proteomes" id="UP000053699"/>
    </source>
</evidence>
<comment type="catalytic activity">
    <reaction evidence="1">
        <text>2 a mycocerosyl-[mycocerosic acid synthase] + a phthiocerol = a dimycocerosyl phthiocerol + 2 holo-[mycocerosic acid synthase].</text>
        <dbReference type="EC" id="2.3.1.282"/>
    </reaction>
</comment>
<dbReference type="SUPFAM" id="SSF52777">
    <property type="entry name" value="CoA-dependent acyltransferases"/>
    <property type="match status" value="2"/>
</dbReference>
<organism evidence="14 15">
    <name type="scientific">Mycobacterium lepromatosis</name>
    <dbReference type="NCBI Taxonomy" id="480418"/>
    <lineage>
        <taxon>Bacteria</taxon>
        <taxon>Bacillati</taxon>
        <taxon>Actinomycetota</taxon>
        <taxon>Actinomycetes</taxon>
        <taxon>Mycobacteriales</taxon>
        <taxon>Mycobacteriaceae</taxon>
        <taxon>Mycobacterium</taxon>
    </lineage>
</organism>
<reference evidence="14 15" key="1">
    <citation type="journal article" date="2015" name="Proc. Natl. Acad. Sci. U.S.A.">
        <title>Insight into the evolution and origin of leprosy bacilli from the genome sequence of Mycobacterium lepromatosis.</title>
        <authorList>
            <person name="Singh P."/>
            <person name="Benjak A."/>
            <person name="Schuenemann V.J."/>
            <person name="Herbig A."/>
            <person name="Avanzi C."/>
            <person name="Busso P."/>
            <person name="Nieselt K."/>
            <person name="Krause J."/>
            <person name="Vera-Cabrera L."/>
            <person name="Cole S.T."/>
        </authorList>
    </citation>
    <scope>NUCLEOTIDE SEQUENCE [LARGE SCALE GENOMIC DNA]</scope>
    <source>
        <strain evidence="14 15">Mx1-22A</strain>
    </source>
</reference>
<evidence type="ECO:0000256" key="9">
    <source>
        <dbReference type="ARBA" id="ARBA00023315"/>
    </source>
</evidence>
<evidence type="ECO:0000313" key="14">
    <source>
        <dbReference type="EMBL" id="KJX74683.1"/>
    </source>
</evidence>
<evidence type="ECO:0000259" key="13">
    <source>
        <dbReference type="Pfam" id="PF16911"/>
    </source>
</evidence>
<dbReference type="InterPro" id="IPR031641">
    <property type="entry name" value="PapA_C"/>
</dbReference>
<evidence type="ECO:0000256" key="12">
    <source>
        <dbReference type="ARBA" id="ARBA00033407"/>
    </source>
</evidence>
<keyword evidence="7" id="KW-0444">Lipid biosynthesis</keyword>
<sequence length="423" mass="45678">MFAGSVIRKLSHSEEVFAQYEVFTSMTIQLRGVLEVDALSEAFDALVQAHPVLASHLEASCDGGWNLVADDLLHPGICVVDATNGVQSGGSEIQSETRLDQSVSLLNLRLTRREGAGELVLYIHHSMADGHHGAVLVDELFSRYTDVVTTGDPGPIIPQATPLSMEAVLQQRGIKKHGLSGAERFMSVMYAYDLPATGTPAVLAKPGLPQAVPVTRLWFTKQETSDLAAFGREHRLSINAVVAAAILLAEWRLRETPHVPIPYVYPVDLRYVLAPPVAPTESTNLLGAAGYLAEIGPDTDIVDLATDIVATLRADLANGVVQQSGLHFGTAFEGTPPGLPPLVFCTDATAFPTMRTPPGLTIEDIQGRFYCSISVPLDLYSCGVYEGQLIIEHHGHIEKPEKALEVIRSLLCAVPSEYGWIME</sequence>
<evidence type="ECO:0000256" key="10">
    <source>
        <dbReference type="ARBA" id="ARBA00030465"/>
    </source>
</evidence>
<dbReference type="RefSeq" id="WP_045843757.1">
    <property type="nucleotide sequence ID" value="NZ_CP083405.1"/>
</dbReference>
<feature type="domain" description="Phthiocerol/phthiodiolone dimycocerosyl transferase C-terminal" evidence="13">
    <location>
        <begin position="209"/>
        <end position="394"/>
    </location>
</feature>
<comment type="catalytic activity">
    <reaction evidence="2">
        <text>2 a mycocerosyl-[mycocerosic acid synthase] + a phenolphthiocerol = a dimycocerosyl phenolphthiocerol + 2 holo-[mycocerosic acid synthase].</text>
        <dbReference type="EC" id="2.3.1.282"/>
    </reaction>
</comment>
<evidence type="ECO:0000256" key="7">
    <source>
        <dbReference type="ARBA" id="ARBA00022516"/>
    </source>
</evidence>
<comment type="similarity">
    <text evidence="4">Belongs to the acyltransferase PapA5 family.</text>
</comment>
<evidence type="ECO:0000256" key="11">
    <source>
        <dbReference type="ARBA" id="ARBA00032317"/>
    </source>
</evidence>
<dbReference type="NCBIfam" id="NF006788">
    <property type="entry name" value="PRK09294.1-2"/>
    <property type="match status" value="1"/>
</dbReference>
<evidence type="ECO:0000256" key="1">
    <source>
        <dbReference type="ARBA" id="ARBA00000026"/>
    </source>
</evidence>
<evidence type="ECO:0000256" key="8">
    <source>
        <dbReference type="ARBA" id="ARBA00022679"/>
    </source>
</evidence>
<dbReference type="PATRIC" id="fig|480418.6.peg.5059"/>
<dbReference type="Proteomes" id="UP000053699">
    <property type="component" value="Unassembled WGS sequence"/>
</dbReference>
<comment type="catalytic activity">
    <reaction evidence="3">
        <text>2 a mycocerosyl-[mycocerosic acid synthase] + a phthiodiolone = a dimycocerosyl phthiodiolone + 2 holo-[mycocerosic acid synthase].</text>
        <dbReference type="EC" id="2.3.1.282"/>
    </reaction>
</comment>
<keyword evidence="15" id="KW-1185">Reference proteome</keyword>
<dbReference type="Pfam" id="PF16911">
    <property type="entry name" value="PapA_C"/>
    <property type="match status" value="1"/>
</dbReference>
<keyword evidence="7" id="KW-0443">Lipid metabolism</keyword>
<dbReference type="GO" id="GO:0016746">
    <property type="term" value="F:acyltransferase activity"/>
    <property type="evidence" value="ECO:0007669"/>
    <property type="project" value="UniProtKB-KW"/>
</dbReference>
<name>A0A0F4EP77_9MYCO</name>
<dbReference type="Gene3D" id="3.30.559.10">
    <property type="entry name" value="Chloramphenicol acetyltransferase-like domain"/>
    <property type="match status" value="1"/>
</dbReference>
<evidence type="ECO:0000256" key="5">
    <source>
        <dbReference type="ARBA" id="ARBA00012866"/>
    </source>
</evidence>
<keyword evidence="8" id="KW-0808">Transferase</keyword>
<comment type="caution">
    <text evidence="14">The sequence shown here is derived from an EMBL/GenBank/DDBJ whole genome shotgun (WGS) entry which is preliminary data.</text>
</comment>
<proteinExistence type="inferred from homology"/>
<dbReference type="AlphaFoldDB" id="A0A0F4EP77"/>
<dbReference type="EC" id="2.3.1.282" evidence="5"/>
<keyword evidence="9" id="KW-0012">Acyltransferase</keyword>
<gene>
    <name evidence="14" type="primary">papA5</name>
    <name evidence="14" type="ORF">MLPM_2349</name>
</gene>